<gene>
    <name evidence="2" type="ORF">B296_00012385</name>
</gene>
<dbReference type="Proteomes" id="UP000287651">
    <property type="component" value="Unassembled WGS sequence"/>
</dbReference>
<sequence length="266" mass="30428">MKSGAEDRDHIRYCHFHRDYGHATKECYDLKNQIVYLIHCGHLDQYIMKSRKSSLRLKGPMERQVDIIVGGPAAGGVSSSIRKSYARAEVQKRLRALGDPGITFESESEYPDQYDAQVITARIANAHVRRIMIDTESSTKILYLDAFQKLGMTNRDFIPMTSTLTRFTRDAITPVGIATLPITFDDEPRTKTFMIRSDPRESRRCYLATTTIPKRGKETSVVDPREPYRPDTRPEPTKPILEVPLEKGRPERTVRVGLALPEYQRI</sequence>
<protein>
    <recommendedName>
        <fullName evidence="4">Reverse transcriptase domain-containing protein</fullName>
    </recommendedName>
</protein>
<dbReference type="EMBL" id="AMZH03005078">
    <property type="protein sequence ID" value="RRT67343.1"/>
    <property type="molecule type" value="Genomic_DNA"/>
</dbReference>
<evidence type="ECO:0008006" key="4">
    <source>
        <dbReference type="Google" id="ProtNLM"/>
    </source>
</evidence>
<evidence type="ECO:0000256" key="1">
    <source>
        <dbReference type="SAM" id="MobiDB-lite"/>
    </source>
</evidence>
<evidence type="ECO:0000313" key="3">
    <source>
        <dbReference type="Proteomes" id="UP000287651"/>
    </source>
</evidence>
<organism evidence="2 3">
    <name type="scientific">Ensete ventricosum</name>
    <name type="common">Abyssinian banana</name>
    <name type="synonym">Musa ensete</name>
    <dbReference type="NCBI Taxonomy" id="4639"/>
    <lineage>
        <taxon>Eukaryota</taxon>
        <taxon>Viridiplantae</taxon>
        <taxon>Streptophyta</taxon>
        <taxon>Embryophyta</taxon>
        <taxon>Tracheophyta</taxon>
        <taxon>Spermatophyta</taxon>
        <taxon>Magnoliopsida</taxon>
        <taxon>Liliopsida</taxon>
        <taxon>Zingiberales</taxon>
        <taxon>Musaceae</taxon>
        <taxon>Ensete</taxon>
    </lineage>
</organism>
<feature type="compositionally biased region" description="Basic and acidic residues" evidence="1">
    <location>
        <begin position="215"/>
        <end position="236"/>
    </location>
</feature>
<comment type="caution">
    <text evidence="2">The sequence shown here is derived from an EMBL/GenBank/DDBJ whole genome shotgun (WGS) entry which is preliminary data.</text>
</comment>
<dbReference type="PANTHER" id="PTHR33240">
    <property type="entry name" value="OS08G0508500 PROTEIN"/>
    <property type="match status" value="1"/>
</dbReference>
<evidence type="ECO:0000313" key="2">
    <source>
        <dbReference type="EMBL" id="RRT67343.1"/>
    </source>
</evidence>
<reference evidence="2 3" key="1">
    <citation type="journal article" date="2014" name="Agronomy (Basel)">
        <title>A Draft Genome Sequence for Ensete ventricosum, the Drought-Tolerant Tree Against Hunger.</title>
        <authorList>
            <person name="Harrison J."/>
            <person name="Moore K.A."/>
            <person name="Paszkiewicz K."/>
            <person name="Jones T."/>
            <person name="Grant M."/>
            <person name="Ambacheew D."/>
            <person name="Muzemil S."/>
            <person name="Studholme D.J."/>
        </authorList>
    </citation>
    <scope>NUCLEOTIDE SEQUENCE [LARGE SCALE GENOMIC DNA]</scope>
</reference>
<proteinExistence type="predicted"/>
<dbReference type="PANTHER" id="PTHR33240:SF8">
    <property type="entry name" value="OS03G0439900 PROTEIN"/>
    <property type="match status" value="1"/>
</dbReference>
<feature type="region of interest" description="Disordered" evidence="1">
    <location>
        <begin position="215"/>
        <end position="246"/>
    </location>
</feature>
<name>A0A426ZTI6_ENSVE</name>
<accession>A0A426ZTI6</accession>
<dbReference type="AlphaFoldDB" id="A0A426ZTI6"/>